<gene>
    <name evidence="1" type="ORF">L861_15035</name>
</gene>
<evidence type="ECO:0000313" key="1">
    <source>
        <dbReference type="EMBL" id="EPC02349.1"/>
    </source>
</evidence>
<comment type="caution">
    <text evidence="1">The sequence shown here is derived from an EMBL/GenBank/DDBJ whole genome shotgun (WGS) entry which is preliminary data.</text>
</comment>
<organism evidence="1 2">
    <name type="scientific">Litchfieldella anticariensis (strain DSM 16096 / CECT 5854 / CIP 108499 / LMG 22089 / FP35)</name>
    <name type="common">Halomonas anticariensis</name>
    <dbReference type="NCBI Taxonomy" id="1121939"/>
    <lineage>
        <taxon>Bacteria</taxon>
        <taxon>Pseudomonadati</taxon>
        <taxon>Pseudomonadota</taxon>
        <taxon>Gammaproteobacteria</taxon>
        <taxon>Oceanospirillales</taxon>
        <taxon>Halomonadaceae</taxon>
        <taxon>Litchfieldella</taxon>
    </lineage>
</organism>
<name>S2L3N2_LITA3</name>
<reference evidence="1 2" key="1">
    <citation type="journal article" date="2013" name="Genome Announc.">
        <title>Draft genome sequence of the moderately halophilic gammaproteobacterium Halomonas anticariensis FP35.</title>
        <authorList>
            <person name="Tahrioui A."/>
            <person name="Quesada E."/>
            <person name="Llamas I."/>
        </authorList>
    </citation>
    <scope>NUCLEOTIDE SEQUENCE [LARGE SCALE GENOMIC DNA]</scope>
    <source>
        <strain evidence="2">DSM 16096 / CECT 5854 / LMG 22089 / FP35</strain>
    </source>
</reference>
<dbReference type="Proteomes" id="UP000014463">
    <property type="component" value="Unassembled WGS sequence"/>
</dbReference>
<keyword evidence="2" id="KW-1185">Reference proteome</keyword>
<evidence type="ECO:0000313" key="2">
    <source>
        <dbReference type="Proteomes" id="UP000014463"/>
    </source>
</evidence>
<sequence length="54" mass="6319">MSEEITHDISINISNFSMNSGLISHHLRRREKQLGIGEQRHHAMCYRVIKFALI</sequence>
<protein>
    <submittedName>
        <fullName evidence="1">Uncharacterized protein</fullName>
    </submittedName>
</protein>
<proteinExistence type="predicted"/>
<dbReference type="STRING" id="1121939.L861_15035"/>
<accession>S2L3N2</accession>
<dbReference type="EMBL" id="ASTJ01000025">
    <property type="protein sequence ID" value="EPC02349.1"/>
    <property type="molecule type" value="Genomic_DNA"/>
</dbReference>
<dbReference type="AlphaFoldDB" id="S2L3N2"/>